<dbReference type="Proteomes" id="UP000276133">
    <property type="component" value="Unassembled WGS sequence"/>
</dbReference>
<protein>
    <submittedName>
        <fullName evidence="1">Uncharacterized protein</fullName>
    </submittedName>
</protein>
<gene>
    <name evidence="1" type="ORF">BpHYR1_009913</name>
</gene>
<comment type="caution">
    <text evidence="1">The sequence shown here is derived from an EMBL/GenBank/DDBJ whole genome shotgun (WGS) entry which is preliminary data.</text>
</comment>
<keyword evidence="2" id="KW-1185">Reference proteome</keyword>
<reference evidence="1 2" key="1">
    <citation type="journal article" date="2018" name="Sci. Rep.">
        <title>Genomic signatures of local adaptation to the degree of environmental predictability in rotifers.</title>
        <authorList>
            <person name="Franch-Gras L."/>
            <person name="Hahn C."/>
            <person name="Garcia-Roger E.M."/>
            <person name="Carmona M.J."/>
            <person name="Serra M."/>
            <person name="Gomez A."/>
        </authorList>
    </citation>
    <scope>NUCLEOTIDE SEQUENCE [LARGE SCALE GENOMIC DNA]</scope>
    <source>
        <strain evidence="1">HYR1</strain>
    </source>
</reference>
<sequence>MSLNCLVKKSSGSSSKESTVSAGFINDLNCCSIKSHLGYQLLWLSNDKKRKLNNKLFGVVEEFGAIVAQVIDLKPQSLWVLLPMKLELKASSCSLDN</sequence>
<name>A0A3M7REY3_BRAPC</name>
<proteinExistence type="predicted"/>
<accession>A0A3M7REY3</accession>
<dbReference type="EMBL" id="REGN01003546">
    <property type="protein sequence ID" value="RNA22077.1"/>
    <property type="molecule type" value="Genomic_DNA"/>
</dbReference>
<evidence type="ECO:0000313" key="2">
    <source>
        <dbReference type="Proteomes" id="UP000276133"/>
    </source>
</evidence>
<evidence type="ECO:0000313" key="1">
    <source>
        <dbReference type="EMBL" id="RNA22077.1"/>
    </source>
</evidence>
<organism evidence="1 2">
    <name type="scientific">Brachionus plicatilis</name>
    <name type="common">Marine rotifer</name>
    <name type="synonym">Brachionus muelleri</name>
    <dbReference type="NCBI Taxonomy" id="10195"/>
    <lineage>
        <taxon>Eukaryota</taxon>
        <taxon>Metazoa</taxon>
        <taxon>Spiralia</taxon>
        <taxon>Gnathifera</taxon>
        <taxon>Rotifera</taxon>
        <taxon>Eurotatoria</taxon>
        <taxon>Monogononta</taxon>
        <taxon>Pseudotrocha</taxon>
        <taxon>Ploima</taxon>
        <taxon>Brachionidae</taxon>
        <taxon>Brachionus</taxon>
    </lineage>
</organism>
<dbReference type="AlphaFoldDB" id="A0A3M7REY3"/>